<name>A0ABW2NS56_9BACL</name>
<organism evidence="1 2">
    <name type="scientific">Fictibacillus iocasae</name>
    <dbReference type="NCBI Taxonomy" id="2715437"/>
    <lineage>
        <taxon>Bacteria</taxon>
        <taxon>Bacillati</taxon>
        <taxon>Bacillota</taxon>
        <taxon>Bacilli</taxon>
        <taxon>Bacillales</taxon>
        <taxon>Fictibacillaceae</taxon>
        <taxon>Fictibacillus</taxon>
    </lineage>
</organism>
<accession>A0ABW2NS56</accession>
<protein>
    <recommendedName>
        <fullName evidence="3">DUF3789 domain-containing protein</fullName>
    </recommendedName>
</protein>
<dbReference type="RefSeq" id="WP_379748078.1">
    <property type="nucleotide sequence ID" value="NZ_JBHTCP010000013.1"/>
</dbReference>
<reference evidence="2" key="1">
    <citation type="journal article" date="2019" name="Int. J. Syst. Evol. Microbiol.">
        <title>The Global Catalogue of Microorganisms (GCM) 10K type strain sequencing project: providing services to taxonomists for standard genome sequencing and annotation.</title>
        <authorList>
            <consortium name="The Broad Institute Genomics Platform"/>
            <consortium name="The Broad Institute Genome Sequencing Center for Infectious Disease"/>
            <person name="Wu L."/>
            <person name="Ma J."/>
        </authorList>
    </citation>
    <scope>NUCLEOTIDE SEQUENCE [LARGE SCALE GENOMIC DNA]</scope>
    <source>
        <strain evidence="2">NBRC 106396</strain>
    </source>
</reference>
<evidence type="ECO:0000313" key="2">
    <source>
        <dbReference type="Proteomes" id="UP001596549"/>
    </source>
</evidence>
<proteinExistence type="predicted"/>
<gene>
    <name evidence="1" type="ORF">ACFQPF_07295</name>
</gene>
<keyword evidence="2" id="KW-1185">Reference proteome</keyword>
<evidence type="ECO:0008006" key="3">
    <source>
        <dbReference type="Google" id="ProtNLM"/>
    </source>
</evidence>
<comment type="caution">
    <text evidence="1">The sequence shown here is derived from an EMBL/GenBank/DDBJ whole genome shotgun (WGS) entry which is preliminary data.</text>
</comment>
<dbReference type="Proteomes" id="UP001596549">
    <property type="component" value="Unassembled WGS sequence"/>
</dbReference>
<dbReference type="EMBL" id="JBHTCP010000013">
    <property type="protein sequence ID" value="MFC7371476.1"/>
    <property type="molecule type" value="Genomic_DNA"/>
</dbReference>
<evidence type="ECO:0000313" key="1">
    <source>
        <dbReference type="EMBL" id="MFC7371476.1"/>
    </source>
</evidence>
<sequence length="42" mass="4744">MMTFVLGCFAGGIAAMFFMSLMIVAKRSDVSSERIFQDYKSR</sequence>